<dbReference type="EMBL" id="JABDTM020024184">
    <property type="protein sequence ID" value="KAH0814550.1"/>
    <property type="molecule type" value="Genomic_DNA"/>
</dbReference>
<keyword evidence="2" id="KW-0719">Serine esterase</keyword>
<dbReference type="GO" id="GO:0005615">
    <property type="term" value="C:extracellular space"/>
    <property type="evidence" value="ECO:0007669"/>
    <property type="project" value="TreeGrafter"/>
</dbReference>
<dbReference type="GO" id="GO:0006581">
    <property type="term" value="P:acetylcholine catabolic process"/>
    <property type="evidence" value="ECO:0007669"/>
    <property type="project" value="TreeGrafter"/>
</dbReference>
<gene>
    <name evidence="9" type="ORF">GEV33_008241</name>
</gene>
<dbReference type="SUPFAM" id="SSF53474">
    <property type="entry name" value="alpha/beta-Hydrolases"/>
    <property type="match status" value="1"/>
</dbReference>
<proteinExistence type="inferred from homology"/>
<dbReference type="InterPro" id="IPR000997">
    <property type="entry name" value="Cholinesterase"/>
</dbReference>
<dbReference type="GO" id="GO:0003990">
    <property type="term" value="F:acetylcholinesterase activity"/>
    <property type="evidence" value="ECO:0007669"/>
    <property type="project" value="UniProtKB-EC"/>
</dbReference>
<name>A0A8J6LB14_TENMO</name>
<dbReference type="GO" id="GO:0019695">
    <property type="term" value="P:choline metabolic process"/>
    <property type="evidence" value="ECO:0007669"/>
    <property type="project" value="TreeGrafter"/>
</dbReference>
<dbReference type="PRINTS" id="PR00878">
    <property type="entry name" value="CHOLNESTRASE"/>
</dbReference>
<keyword evidence="3" id="KW-0378">Hydrolase</keyword>
<dbReference type="InterPro" id="IPR050654">
    <property type="entry name" value="AChE-related_enzymes"/>
</dbReference>
<evidence type="ECO:0000259" key="8">
    <source>
        <dbReference type="Pfam" id="PF00135"/>
    </source>
</evidence>
<organism evidence="9 10">
    <name type="scientific">Tenebrio molitor</name>
    <name type="common">Yellow mealworm beetle</name>
    <dbReference type="NCBI Taxonomy" id="7067"/>
    <lineage>
        <taxon>Eukaryota</taxon>
        <taxon>Metazoa</taxon>
        <taxon>Ecdysozoa</taxon>
        <taxon>Arthropoda</taxon>
        <taxon>Hexapoda</taxon>
        <taxon>Insecta</taxon>
        <taxon>Pterygota</taxon>
        <taxon>Neoptera</taxon>
        <taxon>Endopterygota</taxon>
        <taxon>Coleoptera</taxon>
        <taxon>Polyphaga</taxon>
        <taxon>Cucujiformia</taxon>
        <taxon>Tenebrionidae</taxon>
        <taxon>Tenebrio</taxon>
    </lineage>
</organism>
<dbReference type="GO" id="GO:0005886">
    <property type="term" value="C:plasma membrane"/>
    <property type="evidence" value="ECO:0007669"/>
    <property type="project" value="TreeGrafter"/>
</dbReference>
<protein>
    <recommendedName>
        <fullName evidence="8">Carboxylesterase type B domain-containing protein</fullName>
    </recommendedName>
</protein>
<comment type="catalytic activity">
    <reaction evidence="6">
        <text>acetylcholine + H2O = choline + acetate + H(+)</text>
        <dbReference type="Rhea" id="RHEA:17561"/>
        <dbReference type="ChEBI" id="CHEBI:15354"/>
        <dbReference type="ChEBI" id="CHEBI:15355"/>
        <dbReference type="ChEBI" id="CHEBI:15377"/>
        <dbReference type="ChEBI" id="CHEBI:15378"/>
        <dbReference type="ChEBI" id="CHEBI:30089"/>
        <dbReference type="EC" id="3.1.1.7"/>
    </reaction>
</comment>
<reference evidence="9" key="2">
    <citation type="submission" date="2021-08" db="EMBL/GenBank/DDBJ databases">
        <authorList>
            <person name="Eriksson T."/>
        </authorList>
    </citation>
    <scope>NUCLEOTIDE SEQUENCE</scope>
    <source>
        <strain evidence="9">Stoneville</strain>
        <tissue evidence="9">Whole head</tissue>
    </source>
</reference>
<accession>A0A8J6LB14</accession>
<keyword evidence="4" id="KW-1015">Disulfide bond</keyword>
<evidence type="ECO:0000313" key="10">
    <source>
        <dbReference type="Proteomes" id="UP000719412"/>
    </source>
</evidence>
<keyword evidence="5" id="KW-0325">Glycoprotein</keyword>
<dbReference type="InterPro" id="IPR002018">
    <property type="entry name" value="CarbesteraseB"/>
</dbReference>
<dbReference type="Proteomes" id="UP000719412">
    <property type="component" value="Unassembled WGS sequence"/>
</dbReference>
<evidence type="ECO:0000256" key="2">
    <source>
        <dbReference type="ARBA" id="ARBA00022487"/>
    </source>
</evidence>
<sequence>MTVMDIINLLRTRIISRASLDVREYRKEKRRDNRKNRRPINPSYPSRTARSALFTFSEEGGVAPGAHSNSVECSRLMMGLILRSVLRRLRDGDGVVGRSRRTSRPGAVKDAGDWASFVSFRFQNLQRMLHLDIDSIAANIGPFSPDIFAEKFQHFDITTVCPSGTYFLLYDFIDFFEKDGPSFLQRDKYHDIIDTIFKNMSRLERDAIVFQYTDWEHVNDGYLNQKMVGDVVGDYFFICPTNDFAELAAERGMKVYYYFFTHRTSTSLWGEWMGVMHGDEIEYVFGHPLNMSLQFNSRERELSLKIMQAFARFAATG</sequence>
<feature type="region of interest" description="Disordered" evidence="7">
    <location>
        <begin position="26"/>
        <end position="46"/>
    </location>
</feature>
<feature type="domain" description="Carboxylesterase type B" evidence="8">
    <location>
        <begin position="185"/>
        <end position="317"/>
    </location>
</feature>
<dbReference type="PANTHER" id="PTHR43918:SF13">
    <property type="entry name" value="ACETYLCHOLINESTERASE"/>
    <property type="match status" value="1"/>
</dbReference>
<evidence type="ECO:0000256" key="3">
    <source>
        <dbReference type="ARBA" id="ARBA00022801"/>
    </source>
</evidence>
<dbReference type="PANTHER" id="PTHR43918">
    <property type="entry name" value="ACETYLCHOLINESTERASE"/>
    <property type="match status" value="1"/>
</dbReference>
<dbReference type="Gene3D" id="3.40.50.1820">
    <property type="entry name" value="alpha/beta hydrolase"/>
    <property type="match status" value="1"/>
</dbReference>
<evidence type="ECO:0000256" key="7">
    <source>
        <dbReference type="SAM" id="MobiDB-lite"/>
    </source>
</evidence>
<dbReference type="AlphaFoldDB" id="A0A8J6LB14"/>
<evidence type="ECO:0000256" key="1">
    <source>
        <dbReference type="ARBA" id="ARBA00005964"/>
    </source>
</evidence>
<evidence type="ECO:0000256" key="6">
    <source>
        <dbReference type="ARBA" id="ARBA00048484"/>
    </source>
</evidence>
<keyword evidence="10" id="KW-1185">Reference proteome</keyword>
<evidence type="ECO:0000256" key="4">
    <source>
        <dbReference type="ARBA" id="ARBA00023157"/>
    </source>
</evidence>
<evidence type="ECO:0000256" key="5">
    <source>
        <dbReference type="ARBA" id="ARBA00023180"/>
    </source>
</evidence>
<comment type="similarity">
    <text evidence="1">Belongs to the type-B carboxylesterase/lipase family.</text>
</comment>
<comment type="caution">
    <text evidence="9">The sequence shown here is derived from an EMBL/GenBank/DDBJ whole genome shotgun (WGS) entry which is preliminary data.</text>
</comment>
<evidence type="ECO:0000313" key="9">
    <source>
        <dbReference type="EMBL" id="KAH0814550.1"/>
    </source>
</evidence>
<dbReference type="InterPro" id="IPR029058">
    <property type="entry name" value="AB_hydrolase_fold"/>
</dbReference>
<dbReference type="Pfam" id="PF00135">
    <property type="entry name" value="COesterase"/>
    <property type="match status" value="1"/>
</dbReference>
<reference evidence="9" key="1">
    <citation type="journal article" date="2020" name="J Insects Food Feed">
        <title>The yellow mealworm (Tenebrio molitor) genome: a resource for the emerging insects as food and feed industry.</title>
        <authorList>
            <person name="Eriksson T."/>
            <person name="Andere A."/>
            <person name="Kelstrup H."/>
            <person name="Emery V."/>
            <person name="Picard C."/>
        </authorList>
    </citation>
    <scope>NUCLEOTIDE SEQUENCE</scope>
    <source>
        <strain evidence="9">Stoneville</strain>
        <tissue evidence="9">Whole head</tissue>
    </source>
</reference>